<feature type="transmembrane region" description="Helical" evidence="1">
    <location>
        <begin position="97"/>
        <end position="116"/>
    </location>
</feature>
<sequence>MSNYSQWVQQKLRLGWVFLAAGVIVAAAGAWIGSEFAYLPYNFRIITGLGILLAGVGFSLLVRYWHARKNGAEARRVSAAERDERMLLIRARAGNRAFWVSLGLTYTGLMWASFAANGSLPELSGDTLWFFLAGAVLVPFIVYIASIVRDQNRL</sequence>
<dbReference type="PATRIC" id="fig|229921.5.peg.867"/>
<keyword evidence="1" id="KW-0812">Transmembrane</keyword>
<dbReference type="RefSeq" id="WP_062417421.1">
    <property type="nucleotide sequence ID" value="NZ_DF967974.1"/>
</dbReference>
<accession>A0A0N8GP27</accession>
<comment type="caution">
    <text evidence="2">The sequence shown here is derived from an EMBL/GenBank/DDBJ whole genome shotgun (WGS) entry which is preliminary data.</text>
</comment>
<reference evidence="2 3" key="1">
    <citation type="submission" date="2015-07" db="EMBL/GenBank/DDBJ databases">
        <title>Genome sequence of Levilinea saccharolytica DSM 16555.</title>
        <authorList>
            <person name="Hemp J."/>
            <person name="Ward L.M."/>
            <person name="Pace L.A."/>
            <person name="Fischer W.W."/>
        </authorList>
    </citation>
    <scope>NUCLEOTIDE SEQUENCE [LARGE SCALE GENOMIC DNA]</scope>
    <source>
        <strain evidence="2 3">KIBI-1</strain>
    </source>
</reference>
<evidence type="ECO:0000313" key="3">
    <source>
        <dbReference type="Proteomes" id="UP000050501"/>
    </source>
</evidence>
<protein>
    <submittedName>
        <fullName evidence="2">Uncharacterized protein</fullName>
    </submittedName>
</protein>
<dbReference type="EMBL" id="LGCM01000046">
    <property type="protein sequence ID" value="KPL79730.1"/>
    <property type="molecule type" value="Genomic_DNA"/>
</dbReference>
<evidence type="ECO:0000313" key="2">
    <source>
        <dbReference type="EMBL" id="KPL79730.1"/>
    </source>
</evidence>
<feature type="transmembrane region" description="Helical" evidence="1">
    <location>
        <begin position="45"/>
        <end position="66"/>
    </location>
</feature>
<proteinExistence type="predicted"/>
<dbReference type="STRING" id="229921.ADN01_13650"/>
<feature type="transmembrane region" description="Helical" evidence="1">
    <location>
        <begin position="12"/>
        <end position="33"/>
    </location>
</feature>
<dbReference type="AlphaFoldDB" id="A0A0N8GP27"/>
<dbReference type="Proteomes" id="UP000050501">
    <property type="component" value="Unassembled WGS sequence"/>
</dbReference>
<feature type="transmembrane region" description="Helical" evidence="1">
    <location>
        <begin position="128"/>
        <end position="148"/>
    </location>
</feature>
<gene>
    <name evidence="2" type="ORF">ADN01_13650</name>
</gene>
<keyword evidence="1" id="KW-0472">Membrane</keyword>
<keyword evidence="3" id="KW-1185">Reference proteome</keyword>
<organism evidence="2 3">
    <name type="scientific">Levilinea saccharolytica</name>
    <dbReference type="NCBI Taxonomy" id="229921"/>
    <lineage>
        <taxon>Bacteria</taxon>
        <taxon>Bacillati</taxon>
        <taxon>Chloroflexota</taxon>
        <taxon>Anaerolineae</taxon>
        <taxon>Anaerolineales</taxon>
        <taxon>Anaerolineaceae</taxon>
        <taxon>Levilinea</taxon>
    </lineage>
</organism>
<evidence type="ECO:0000256" key="1">
    <source>
        <dbReference type="SAM" id="Phobius"/>
    </source>
</evidence>
<keyword evidence="1" id="KW-1133">Transmembrane helix</keyword>
<name>A0A0N8GP27_9CHLR</name>